<reference evidence="1 2" key="1">
    <citation type="submission" date="2019-03" db="EMBL/GenBank/DDBJ databases">
        <authorList>
            <person name="Kim M.K.M."/>
        </authorList>
    </citation>
    <scope>NUCLEOTIDE SEQUENCE [LARGE SCALE GENOMIC DNA]</scope>
    <source>
        <strain evidence="1 2">17J68-15</strain>
    </source>
</reference>
<organism evidence="1 2">
    <name type="scientific">Flaviaesturariibacter aridisoli</name>
    <dbReference type="NCBI Taxonomy" id="2545761"/>
    <lineage>
        <taxon>Bacteria</taxon>
        <taxon>Pseudomonadati</taxon>
        <taxon>Bacteroidota</taxon>
        <taxon>Chitinophagia</taxon>
        <taxon>Chitinophagales</taxon>
        <taxon>Chitinophagaceae</taxon>
        <taxon>Flaviaestuariibacter</taxon>
    </lineage>
</organism>
<dbReference type="Proteomes" id="UP000295164">
    <property type="component" value="Unassembled WGS sequence"/>
</dbReference>
<dbReference type="EMBL" id="SKFH01000001">
    <property type="protein sequence ID" value="TCZ74738.1"/>
    <property type="molecule type" value="Genomic_DNA"/>
</dbReference>
<dbReference type="AlphaFoldDB" id="A0A4R4EA50"/>
<accession>A0A4R4EA50</accession>
<dbReference type="PROSITE" id="PS51257">
    <property type="entry name" value="PROKAR_LIPOPROTEIN"/>
    <property type="match status" value="1"/>
</dbReference>
<protein>
    <submittedName>
        <fullName evidence="1">Uncharacterized protein</fullName>
    </submittedName>
</protein>
<evidence type="ECO:0000313" key="2">
    <source>
        <dbReference type="Proteomes" id="UP000295164"/>
    </source>
</evidence>
<comment type="caution">
    <text evidence="1">The sequence shown here is derived from an EMBL/GenBank/DDBJ whole genome shotgun (WGS) entry which is preliminary data.</text>
</comment>
<proteinExistence type="predicted"/>
<dbReference type="OrthoDB" id="1503736at2"/>
<sequence length="165" mass="18961">MKPKSTLALLLLLLLLGACVKSEYYRTTSWLINRSTHRIFITPYQRDSAYRFQLVTIDPGDTAVVYEGSGAGKDGATTWGFQVRNFDSLHIVYADTNALQPHDTAHIGHIRAGLAVSYTHHIPYSSPRSLYNPANWESAPDEETRYMRRNHFWYTFTEQDYLDAR</sequence>
<name>A0A4R4EA50_9BACT</name>
<gene>
    <name evidence="1" type="ORF">E0486_00090</name>
</gene>
<evidence type="ECO:0000313" key="1">
    <source>
        <dbReference type="EMBL" id="TCZ74738.1"/>
    </source>
</evidence>
<keyword evidence="2" id="KW-1185">Reference proteome</keyword>
<dbReference type="RefSeq" id="WP_131850094.1">
    <property type="nucleotide sequence ID" value="NZ_SKFH01000001.1"/>
</dbReference>